<protein>
    <submittedName>
        <fullName evidence="4">Retrotransposable element Tf2</fullName>
    </submittedName>
</protein>
<comment type="caution">
    <text evidence="4">The sequence shown here is derived from an EMBL/GenBank/DDBJ whole genome shotgun (WGS) entry which is preliminary data.</text>
</comment>
<dbReference type="InterPro" id="IPR016197">
    <property type="entry name" value="Chromo-like_dom_sf"/>
</dbReference>
<evidence type="ECO:0000313" key="5">
    <source>
        <dbReference type="Proteomes" id="UP001151760"/>
    </source>
</evidence>
<feature type="compositionally biased region" description="Basic and acidic residues" evidence="2">
    <location>
        <begin position="38"/>
        <end position="54"/>
    </location>
</feature>
<feature type="domain" description="Chromo" evidence="3">
    <location>
        <begin position="185"/>
        <end position="219"/>
    </location>
</feature>
<feature type="compositionally biased region" description="Polar residues" evidence="2">
    <location>
        <begin position="26"/>
        <end position="35"/>
    </location>
</feature>
<proteinExistence type="predicted"/>
<reference evidence="4" key="2">
    <citation type="submission" date="2022-01" db="EMBL/GenBank/DDBJ databases">
        <authorList>
            <person name="Yamashiro T."/>
            <person name="Shiraishi A."/>
            <person name="Satake H."/>
            <person name="Nakayama K."/>
        </authorList>
    </citation>
    <scope>NUCLEOTIDE SEQUENCE</scope>
</reference>
<evidence type="ECO:0000256" key="2">
    <source>
        <dbReference type="SAM" id="MobiDB-lite"/>
    </source>
</evidence>
<evidence type="ECO:0000256" key="1">
    <source>
        <dbReference type="SAM" id="Coils"/>
    </source>
</evidence>
<sequence>MRHSMRMLVKDSRSQDGIDVKDKVKGSNSRSQSMKEQAYNKEQRERPRPHELNDKSNLIDLMKESMEATIEMLKFHLKRAQDRMKNYADKKRSEREFEVGMWVYLKLQPHRQVTIRHEQQLKLSAKYYGPFMTLAKVGTLAYKLELPSTSQIHPVFQISQLKLCKGSTNKMGILPHCGVDGLLSMEPEAILDRRMAKLKNKADVYVLVKWANYGDEDAT</sequence>
<dbReference type="Pfam" id="PF24626">
    <property type="entry name" value="SH3_Tf2-1"/>
    <property type="match status" value="1"/>
</dbReference>
<feature type="region of interest" description="Disordered" evidence="2">
    <location>
        <begin position="1"/>
        <end position="56"/>
    </location>
</feature>
<organism evidence="4 5">
    <name type="scientific">Tanacetum coccineum</name>
    <dbReference type="NCBI Taxonomy" id="301880"/>
    <lineage>
        <taxon>Eukaryota</taxon>
        <taxon>Viridiplantae</taxon>
        <taxon>Streptophyta</taxon>
        <taxon>Embryophyta</taxon>
        <taxon>Tracheophyta</taxon>
        <taxon>Spermatophyta</taxon>
        <taxon>Magnoliopsida</taxon>
        <taxon>eudicotyledons</taxon>
        <taxon>Gunneridae</taxon>
        <taxon>Pentapetalae</taxon>
        <taxon>asterids</taxon>
        <taxon>campanulids</taxon>
        <taxon>Asterales</taxon>
        <taxon>Asteraceae</taxon>
        <taxon>Asteroideae</taxon>
        <taxon>Anthemideae</taxon>
        <taxon>Anthemidinae</taxon>
        <taxon>Tanacetum</taxon>
    </lineage>
</organism>
<gene>
    <name evidence="4" type="ORF">Tco_0978404</name>
</gene>
<dbReference type="InterPro" id="IPR000953">
    <property type="entry name" value="Chromo/chromo_shadow_dom"/>
</dbReference>
<dbReference type="PANTHER" id="PTHR46148:SF52">
    <property type="entry name" value="OS04G0603800 PROTEIN"/>
    <property type="match status" value="1"/>
</dbReference>
<accession>A0ABQ5EMX1</accession>
<evidence type="ECO:0000259" key="3">
    <source>
        <dbReference type="PROSITE" id="PS50013"/>
    </source>
</evidence>
<dbReference type="SUPFAM" id="SSF54160">
    <property type="entry name" value="Chromo domain-like"/>
    <property type="match status" value="1"/>
</dbReference>
<feature type="compositionally biased region" description="Basic and acidic residues" evidence="2">
    <location>
        <begin position="8"/>
        <end position="25"/>
    </location>
</feature>
<reference evidence="4" key="1">
    <citation type="journal article" date="2022" name="Int. J. Mol. Sci.">
        <title>Draft Genome of Tanacetum Coccineum: Genomic Comparison of Closely Related Tanacetum-Family Plants.</title>
        <authorList>
            <person name="Yamashiro T."/>
            <person name="Shiraishi A."/>
            <person name="Nakayama K."/>
            <person name="Satake H."/>
        </authorList>
    </citation>
    <scope>NUCLEOTIDE SEQUENCE</scope>
</reference>
<dbReference type="Proteomes" id="UP001151760">
    <property type="component" value="Unassembled WGS sequence"/>
</dbReference>
<dbReference type="EMBL" id="BQNB010016478">
    <property type="protein sequence ID" value="GJT52247.1"/>
    <property type="molecule type" value="Genomic_DNA"/>
</dbReference>
<dbReference type="PROSITE" id="PS50013">
    <property type="entry name" value="CHROMO_2"/>
    <property type="match status" value="1"/>
</dbReference>
<feature type="coiled-coil region" evidence="1">
    <location>
        <begin position="63"/>
        <end position="90"/>
    </location>
</feature>
<keyword evidence="5" id="KW-1185">Reference proteome</keyword>
<dbReference type="CDD" id="cd00024">
    <property type="entry name" value="CD_CSD"/>
    <property type="match status" value="1"/>
</dbReference>
<evidence type="ECO:0000313" key="4">
    <source>
        <dbReference type="EMBL" id="GJT52247.1"/>
    </source>
</evidence>
<name>A0ABQ5EMX1_9ASTR</name>
<dbReference type="InterPro" id="IPR056924">
    <property type="entry name" value="SH3_Tf2-1"/>
</dbReference>
<keyword evidence="1" id="KW-0175">Coiled coil</keyword>
<dbReference type="PANTHER" id="PTHR46148">
    <property type="entry name" value="CHROMO DOMAIN-CONTAINING PROTEIN"/>
    <property type="match status" value="1"/>
</dbReference>